<accession>A0A918ATS4</accession>
<evidence type="ECO:0000313" key="2">
    <source>
        <dbReference type="EMBL" id="GGP83846.1"/>
    </source>
</evidence>
<evidence type="ECO:0000256" key="1">
    <source>
        <dbReference type="SAM" id="Phobius"/>
    </source>
</evidence>
<keyword evidence="3" id="KW-1185">Reference proteome</keyword>
<feature type="transmembrane region" description="Helical" evidence="1">
    <location>
        <begin position="12"/>
        <end position="31"/>
    </location>
</feature>
<dbReference type="Proteomes" id="UP000639606">
    <property type="component" value="Unassembled WGS sequence"/>
</dbReference>
<dbReference type="Pfam" id="PF09489">
    <property type="entry name" value="CbtB"/>
    <property type="match status" value="1"/>
</dbReference>
<evidence type="ECO:0008006" key="4">
    <source>
        <dbReference type="Google" id="ProtNLM"/>
    </source>
</evidence>
<name>A0A918ATS4_9PSEU</name>
<proteinExistence type="predicted"/>
<gene>
    <name evidence="2" type="ORF">GCM10010185_67160</name>
</gene>
<evidence type="ECO:0000313" key="3">
    <source>
        <dbReference type="Proteomes" id="UP000639606"/>
    </source>
</evidence>
<dbReference type="RefSeq" id="WP_189227376.1">
    <property type="nucleotide sequence ID" value="NZ_BMRG01000025.1"/>
</dbReference>
<reference evidence="2" key="2">
    <citation type="submission" date="2020-09" db="EMBL/GenBank/DDBJ databases">
        <authorList>
            <person name="Sun Q."/>
            <person name="Ohkuma M."/>
        </authorList>
    </citation>
    <scope>NUCLEOTIDE SEQUENCE</scope>
    <source>
        <strain evidence="2">JCM 3313</strain>
    </source>
</reference>
<dbReference type="InterPro" id="IPR012667">
    <property type="entry name" value="CbtB_put"/>
</dbReference>
<keyword evidence="1" id="KW-0472">Membrane</keyword>
<organism evidence="2 3">
    <name type="scientific">Saccharothrix coeruleofusca</name>
    <dbReference type="NCBI Taxonomy" id="33919"/>
    <lineage>
        <taxon>Bacteria</taxon>
        <taxon>Bacillati</taxon>
        <taxon>Actinomycetota</taxon>
        <taxon>Actinomycetes</taxon>
        <taxon>Pseudonocardiales</taxon>
        <taxon>Pseudonocardiaceae</taxon>
        <taxon>Saccharothrix</taxon>
    </lineage>
</organism>
<protein>
    <recommendedName>
        <fullName evidence="4">Cobalt transporter subunit CbtB</fullName>
    </recommendedName>
</protein>
<dbReference type="AlphaFoldDB" id="A0A918ATS4"/>
<comment type="caution">
    <text evidence="2">The sequence shown here is derived from an EMBL/GenBank/DDBJ whole genome shotgun (WGS) entry which is preliminary data.</text>
</comment>
<sequence>MTSPSHPLSPALPRWAYAVALLALAVTWVVLQENGLALGHAAEVVHEFFHDGRHALGVPCH</sequence>
<keyword evidence="1" id="KW-0812">Transmembrane</keyword>
<reference evidence="2" key="1">
    <citation type="journal article" date="2014" name="Int. J. Syst. Evol. Microbiol.">
        <title>Complete genome sequence of Corynebacterium casei LMG S-19264T (=DSM 44701T), isolated from a smear-ripened cheese.</title>
        <authorList>
            <consortium name="US DOE Joint Genome Institute (JGI-PGF)"/>
            <person name="Walter F."/>
            <person name="Albersmeier A."/>
            <person name="Kalinowski J."/>
            <person name="Ruckert C."/>
        </authorList>
    </citation>
    <scope>NUCLEOTIDE SEQUENCE</scope>
    <source>
        <strain evidence="2">JCM 3313</strain>
    </source>
</reference>
<dbReference type="EMBL" id="BMRG01000025">
    <property type="protein sequence ID" value="GGP83846.1"/>
    <property type="molecule type" value="Genomic_DNA"/>
</dbReference>
<keyword evidence="1" id="KW-1133">Transmembrane helix</keyword>